<reference evidence="3" key="1">
    <citation type="submission" date="2022-07" db="EMBL/GenBank/DDBJ databases">
        <title>Fungi with potential for degradation of polypropylene.</title>
        <authorList>
            <person name="Gostincar C."/>
        </authorList>
    </citation>
    <scope>NUCLEOTIDE SEQUENCE</scope>
    <source>
        <strain evidence="3">EXF-13308</strain>
    </source>
</reference>
<evidence type="ECO:0000256" key="1">
    <source>
        <dbReference type="SAM" id="MobiDB-lite"/>
    </source>
</evidence>
<keyword evidence="4" id="KW-1185">Reference proteome</keyword>
<evidence type="ECO:0000313" key="4">
    <source>
        <dbReference type="Proteomes" id="UP001174694"/>
    </source>
</evidence>
<feature type="transmembrane region" description="Helical" evidence="2">
    <location>
        <begin position="124"/>
        <end position="144"/>
    </location>
</feature>
<dbReference type="EMBL" id="JANBVO010000001">
    <property type="protein sequence ID" value="KAJ9157540.1"/>
    <property type="molecule type" value="Genomic_DNA"/>
</dbReference>
<accession>A0AA38W0R1</accession>
<protein>
    <submittedName>
        <fullName evidence="3">Uncharacterized protein</fullName>
    </submittedName>
</protein>
<feature type="transmembrane region" description="Helical" evidence="2">
    <location>
        <begin position="20"/>
        <end position="41"/>
    </location>
</feature>
<comment type="caution">
    <text evidence="3">The sequence shown here is derived from an EMBL/GenBank/DDBJ whole genome shotgun (WGS) entry which is preliminary data.</text>
</comment>
<name>A0AA38W0R1_9PEZI</name>
<organism evidence="3 4">
    <name type="scientific">Pleurostoma richardsiae</name>
    <dbReference type="NCBI Taxonomy" id="41990"/>
    <lineage>
        <taxon>Eukaryota</taxon>
        <taxon>Fungi</taxon>
        <taxon>Dikarya</taxon>
        <taxon>Ascomycota</taxon>
        <taxon>Pezizomycotina</taxon>
        <taxon>Sordariomycetes</taxon>
        <taxon>Sordariomycetidae</taxon>
        <taxon>Calosphaeriales</taxon>
        <taxon>Pleurostomataceae</taxon>
        <taxon>Pleurostoma</taxon>
    </lineage>
</organism>
<evidence type="ECO:0000256" key="2">
    <source>
        <dbReference type="SAM" id="Phobius"/>
    </source>
</evidence>
<keyword evidence="2" id="KW-1133">Transmembrane helix</keyword>
<keyword evidence="2" id="KW-0472">Membrane</keyword>
<dbReference type="Proteomes" id="UP001174694">
    <property type="component" value="Unassembled WGS sequence"/>
</dbReference>
<proteinExistence type="predicted"/>
<keyword evidence="2" id="KW-0812">Transmembrane</keyword>
<sequence length="157" mass="18093">MPAPVPVAPNRGEIRSKESTLYKVVMTPVIFVSFLVSLAWVDFRYSIRRSHNHAEKPGRLPDWLHHIIYRATPYQNVKMAGPPRSRAQGGSTTDGTTDDDDKPFYYHSKQRKLMKMEVDDAFQIRRSVVVVLMLLAMGATWGLWRMGSCVWRMLIRT</sequence>
<evidence type="ECO:0000313" key="3">
    <source>
        <dbReference type="EMBL" id="KAJ9157540.1"/>
    </source>
</evidence>
<dbReference type="AlphaFoldDB" id="A0AA38W0R1"/>
<gene>
    <name evidence="3" type="ORF">NKR23_g164</name>
</gene>
<feature type="region of interest" description="Disordered" evidence="1">
    <location>
        <begin position="79"/>
        <end position="101"/>
    </location>
</feature>